<evidence type="ECO:0000313" key="1">
    <source>
        <dbReference type="EMBL" id="SDM70750.1"/>
    </source>
</evidence>
<dbReference type="InterPro" id="IPR010897">
    <property type="entry name" value="Spore_II_P"/>
</dbReference>
<reference evidence="2" key="1">
    <citation type="submission" date="2016-10" db="EMBL/GenBank/DDBJ databases">
        <authorList>
            <person name="Varghese N."/>
            <person name="Submissions S."/>
        </authorList>
    </citation>
    <scope>NUCLEOTIDE SEQUENCE [LARGE SCALE GENOMIC DNA]</scope>
    <source>
        <strain evidence="2">CGMCC 1.6854</strain>
    </source>
</reference>
<keyword evidence="2" id="KW-1185">Reference proteome</keyword>
<name>A0A1G9VF62_9BACL</name>
<dbReference type="STRING" id="459525.SAMN04488137_1548"/>
<dbReference type="Pfam" id="PF07454">
    <property type="entry name" value="SpoIIP"/>
    <property type="match status" value="1"/>
</dbReference>
<dbReference type="NCBIfam" id="TIGR02867">
    <property type="entry name" value="spore_II_P"/>
    <property type="match status" value="1"/>
</dbReference>
<dbReference type="AlphaFoldDB" id="A0A1G9VF62"/>
<accession>A0A1G9VF62</accession>
<dbReference type="Proteomes" id="UP000199544">
    <property type="component" value="Unassembled WGS sequence"/>
</dbReference>
<protein>
    <submittedName>
        <fullName evidence="1">Stage II sporulation protein P</fullName>
    </submittedName>
</protein>
<gene>
    <name evidence="1" type="ORF">SAMN04488137_1548</name>
</gene>
<dbReference type="RefSeq" id="WP_090233677.1">
    <property type="nucleotide sequence ID" value="NZ_FNHW01000001.1"/>
</dbReference>
<sequence length="382" mass="43067">MRNSNNRVFSTGLKISLLSVLLFFIAGFISSAEFKFDVSSSIVKKWFNNFTAEAMVYAIGSENPYYTQVLPKESKPPALSSVMLQLMTSLRPGDPRSLLGSELPGFAIFDSEIYIAGKGTNYSTLPIEPTLPLQEVLQPNEPNEKNAEVQQPEKNLPPPKQNTEGQVVYIYHSHSYESFRPVLKGGKFTSTDPKTNIISVGDRLKQDLETRGIGATHDTSNVGEKLNARKWGTGKAYALSRETVQQAISQNRKLSYFVDIHRDSQPRKLTTISIKNQDYARICFIVGREHPSFEKNLQLAEELNRQVNQKYPHLSRGVIIKNKYEGNGIYNQDLSNNAMLIEIGGIDNDFRELYRTTDAFADVFGDFYWQAEKVNGGETKKE</sequence>
<dbReference type="OrthoDB" id="1633470at2"/>
<organism evidence="1 2">
    <name type="scientific">Fictibacillus solisalsi</name>
    <dbReference type="NCBI Taxonomy" id="459525"/>
    <lineage>
        <taxon>Bacteria</taxon>
        <taxon>Bacillati</taxon>
        <taxon>Bacillota</taxon>
        <taxon>Bacilli</taxon>
        <taxon>Bacillales</taxon>
        <taxon>Fictibacillaceae</taxon>
        <taxon>Fictibacillus</taxon>
    </lineage>
</organism>
<evidence type="ECO:0000313" key="2">
    <source>
        <dbReference type="Proteomes" id="UP000199544"/>
    </source>
</evidence>
<dbReference type="EMBL" id="FNHW01000001">
    <property type="protein sequence ID" value="SDM70750.1"/>
    <property type="molecule type" value="Genomic_DNA"/>
</dbReference>
<dbReference type="SUPFAM" id="SSF53187">
    <property type="entry name" value="Zn-dependent exopeptidases"/>
    <property type="match status" value="1"/>
</dbReference>
<proteinExistence type="predicted"/>